<protein>
    <submittedName>
        <fullName evidence="7">Peroxiredoxin</fullName>
    </submittedName>
</protein>
<dbReference type="InterPro" id="IPR017937">
    <property type="entry name" value="Thioredoxin_CS"/>
</dbReference>
<keyword evidence="3" id="KW-1015">Disulfide bond</keyword>
<name>A0A1G7DXW1_9SPHI</name>
<feature type="domain" description="Thioredoxin" evidence="6">
    <location>
        <begin position="248"/>
        <end position="390"/>
    </location>
</feature>
<dbReference type="InterPro" id="IPR050553">
    <property type="entry name" value="Thioredoxin_ResA/DsbE_sf"/>
</dbReference>
<evidence type="ECO:0000259" key="6">
    <source>
        <dbReference type="PROSITE" id="PS51352"/>
    </source>
</evidence>
<dbReference type="GO" id="GO:0016209">
    <property type="term" value="F:antioxidant activity"/>
    <property type="evidence" value="ECO:0007669"/>
    <property type="project" value="InterPro"/>
</dbReference>
<keyword evidence="2" id="KW-0201">Cytochrome c-type biogenesis</keyword>
<dbReference type="OrthoDB" id="750178at2"/>
<dbReference type="EMBL" id="FNAI01000007">
    <property type="protein sequence ID" value="SDE56309.1"/>
    <property type="molecule type" value="Genomic_DNA"/>
</dbReference>
<feature type="chain" id="PRO_5011545921" evidence="5">
    <location>
        <begin position="19"/>
        <end position="390"/>
    </location>
</feature>
<dbReference type="Gene3D" id="3.40.30.10">
    <property type="entry name" value="Glutaredoxin"/>
    <property type="match status" value="1"/>
</dbReference>
<dbReference type="SUPFAM" id="SSF52833">
    <property type="entry name" value="Thioredoxin-like"/>
    <property type="match status" value="1"/>
</dbReference>
<dbReference type="PANTHER" id="PTHR42852:SF6">
    <property type="entry name" value="THIOL:DISULFIDE INTERCHANGE PROTEIN DSBE"/>
    <property type="match status" value="1"/>
</dbReference>
<evidence type="ECO:0000256" key="4">
    <source>
        <dbReference type="ARBA" id="ARBA00023284"/>
    </source>
</evidence>
<dbReference type="InterPro" id="IPR013766">
    <property type="entry name" value="Thioredoxin_domain"/>
</dbReference>
<dbReference type="InterPro" id="IPR025380">
    <property type="entry name" value="DUF4369"/>
</dbReference>
<proteinExistence type="predicted"/>
<dbReference type="CDD" id="cd02966">
    <property type="entry name" value="TlpA_like_family"/>
    <property type="match status" value="1"/>
</dbReference>
<organism evidence="7 8">
    <name type="scientific">Mucilaginibacter pineti</name>
    <dbReference type="NCBI Taxonomy" id="1391627"/>
    <lineage>
        <taxon>Bacteria</taxon>
        <taxon>Pseudomonadati</taxon>
        <taxon>Bacteroidota</taxon>
        <taxon>Sphingobacteriia</taxon>
        <taxon>Sphingobacteriales</taxon>
        <taxon>Sphingobacteriaceae</taxon>
        <taxon>Mucilaginibacter</taxon>
    </lineage>
</organism>
<reference evidence="7 8" key="1">
    <citation type="submission" date="2016-10" db="EMBL/GenBank/DDBJ databases">
        <authorList>
            <person name="de Groot N.N."/>
        </authorList>
    </citation>
    <scope>NUCLEOTIDE SEQUENCE [LARGE SCALE GENOMIC DNA]</scope>
    <source>
        <strain evidence="7 8">47C3B</strain>
    </source>
</reference>
<dbReference type="Pfam" id="PF14289">
    <property type="entry name" value="DUF4369"/>
    <property type="match status" value="1"/>
</dbReference>
<dbReference type="PANTHER" id="PTHR42852">
    <property type="entry name" value="THIOL:DISULFIDE INTERCHANGE PROTEIN DSBE"/>
    <property type="match status" value="1"/>
</dbReference>
<dbReference type="AlphaFoldDB" id="A0A1G7DXW1"/>
<dbReference type="Pfam" id="PF00578">
    <property type="entry name" value="AhpC-TSA"/>
    <property type="match status" value="1"/>
</dbReference>
<dbReference type="STRING" id="1391627.SAMN05216464_107182"/>
<keyword evidence="5" id="KW-0732">Signal</keyword>
<evidence type="ECO:0000256" key="2">
    <source>
        <dbReference type="ARBA" id="ARBA00022748"/>
    </source>
</evidence>
<dbReference type="Proteomes" id="UP000199072">
    <property type="component" value="Unassembled WGS sequence"/>
</dbReference>
<evidence type="ECO:0000256" key="1">
    <source>
        <dbReference type="ARBA" id="ARBA00004196"/>
    </source>
</evidence>
<dbReference type="InterPro" id="IPR000866">
    <property type="entry name" value="AhpC/TSA"/>
</dbReference>
<evidence type="ECO:0000256" key="3">
    <source>
        <dbReference type="ARBA" id="ARBA00023157"/>
    </source>
</evidence>
<sequence>MKKLFFYIAAVLPAAAFAQGSDTFTLNGKVGNINAPAKIYLIYTLGSNRVVDSADVTNGAFSFTGGILNPVNATLAVDYKGIGLTKYAEQTYPNGQPVKGTDNLNFFLEKGTLTLTGKDSVCNAQFTGSAINDDNKKLTKQLEAVNVKAQRLMAEAKAATPAQQQTEAFQSGMQAKYKVIQNEQKTILKSFITSNPNSYLSLIALSSVSGPAPDPAEIEPLYNSLSQTLKDSEGGKNIRKSLDALKVTAIGSIAPDFIQNDVNGTPVKLSSFRGKYVLLDFWASWCGPCRQENPNVVRNYNKYKTKNFTVLGVSLDKPDGKAAWLAAIKTDGLAWTQVSDLKFWSNEAAALYSVSSIPQNYLIGPDGKIVAKNLRGEDLDAKLQELFGKI</sequence>
<evidence type="ECO:0000256" key="5">
    <source>
        <dbReference type="SAM" id="SignalP"/>
    </source>
</evidence>
<comment type="subcellular location">
    <subcellularLocation>
        <location evidence="1">Cell envelope</location>
    </subcellularLocation>
</comment>
<gene>
    <name evidence="7" type="ORF">SAMN05216464_107182</name>
</gene>
<keyword evidence="8" id="KW-1185">Reference proteome</keyword>
<accession>A0A1G7DXW1</accession>
<dbReference type="InterPro" id="IPR036249">
    <property type="entry name" value="Thioredoxin-like_sf"/>
</dbReference>
<dbReference type="GO" id="GO:0016491">
    <property type="term" value="F:oxidoreductase activity"/>
    <property type="evidence" value="ECO:0007669"/>
    <property type="project" value="InterPro"/>
</dbReference>
<keyword evidence="4" id="KW-0676">Redox-active center</keyword>
<dbReference type="GO" id="GO:0017004">
    <property type="term" value="P:cytochrome complex assembly"/>
    <property type="evidence" value="ECO:0007669"/>
    <property type="project" value="UniProtKB-KW"/>
</dbReference>
<evidence type="ECO:0000313" key="7">
    <source>
        <dbReference type="EMBL" id="SDE56309.1"/>
    </source>
</evidence>
<evidence type="ECO:0000313" key="8">
    <source>
        <dbReference type="Proteomes" id="UP000199072"/>
    </source>
</evidence>
<dbReference type="RefSeq" id="WP_091150558.1">
    <property type="nucleotide sequence ID" value="NZ_FNAI01000007.1"/>
</dbReference>
<dbReference type="GO" id="GO:0030313">
    <property type="term" value="C:cell envelope"/>
    <property type="evidence" value="ECO:0007669"/>
    <property type="project" value="UniProtKB-SubCell"/>
</dbReference>
<dbReference type="PROSITE" id="PS00194">
    <property type="entry name" value="THIOREDOXIN_1"/>
    <property type="match status" value="1"/>
</dbReference>
<feature type="signal peptide" evidence="5">
    <location>
        <begin position="1"/>
        <end position="18"/>
    </location>
</feature>
<dbReference type="PROSITE" id="PS51352">
    <property type="entry name" value="THIOREDOXIN_2"/>
    <property type="match status" value="1"/>
</dbReference>